<dbReference type="PANTHER" id="PTHR36847">
    <property type="entry name" value="AMIDOLIGASE ENZYME"/>
    <property type="match status" value="1"/>
</dbReference>
<proteinExistence type="predicted"/>
<reference evidence="1 2" key="1">
    <citation type="submission" date="2014-02" db="EMBL/GenBank/DDBJ databases">
        <authorList>
            <person name="Sears C."/>
            <person name="Carroll K."/>
            <person name="Sack B.R."/>
            <person name="Qadri F."/>
            <person name="Myers L.L."/>
            <person name="Chung G.-T."/>
            <person name="Escheverria P."/>
            <person name="Fraser C.M."/>
            <person name="Sadzewicz L."/>
            <person name="Shefchek K.A."/>
            <person name="Tallon L."/>
            <person name="Das S.P."/>
            <person name="Daugherty S."/>
            <person name="Mongodin E.F."/>
        </authorList>
    </citation>
    <scope>NUCLEOTIDE SEQUENCE [LARGE SCALE GENOMIC DNA]</scope>
    <source>
        <strain evidence="1 2">2-F-2 #4</strain>
    </source>
</reference>
<comment type="caution">
    <text evidence="1">The sequence shown here is derived from an EMBL/GenBank/DDBJ whole genome shotgun (WGS) entry which is preliminary data.</text>
</comment>
<accession>A0A016BQJ3</accession>
<dbReference type="AlphaFoldDB" id="A0A016BQJ3"/>
<protein>
    <submittedName>
        <fullName evidence="1">Amidoligase enzyme family protein</fullName>
    </submittedName>
</protein>
<dbReference type="PATRIC" id="fig|1339280.3.peg.3870"/>
<name>A0A016BQJ3_BACFG</name>
<dbReference type="Proteomes" id="UP000022272">
    <property type="component" value="Unassembled WGS sequence"/>
</dbReference>
<evidence type="ECO:0000313" key="2">
    <source>
        <dbReference type="Proteomes" id="UP000022272"/>
    </source>
</evidence>
<dbReference type="GO" id="GO:0016874">
    <property type="term" value="F:ligase activity"/>
    <property type="evidence" value="ECO:0007669"/>
    <property type="project" value="UniProtKB-KW"/>
</dbReference>
<dbReference type="PANTHER" id="PTHR36847:SF1">
    <property type="entry name" value="AMIDOLIGASE ENZYME"/>
    <property type="match status" value="1"/>
</dbReference>
<dbReference type="EMBL" id="JGDM01000091">
    <property type="protein sequence ID" value="EXZ42781.1"/>
    <property type="molecule type" value="Genomic_DNA"/>
</dbReference>
<dbReference type="RefSeq" id="WP_005797253.1">
    <property type="nucleotide sequence ID" value="NZ_JGDM01000091.1"/>
</dbReference>
<evidence type="ECO:0000313" key="1">
    <source>
        <dbReference type="EMBL" id="EXZ42781.1"/>
    </source>
</evidence>
<dbReference type="Pfam" id="PF12224">
    <property type="entry name" value="Amidoligase_2"/>
    <property type="match status" value="1"/>
</dbReference>
<gene>
    <name evidence="1" type="ORF">M076_4042</name>
</gene>
<sequence>MNETIRRILAENGTKTSKIRKLLLFGLSHREIADLVTRGNRGFVWNVYKRMRDEGLLPASQPAIVLRLEPDYTFNRCFGVEIEAYNCPRQTLTDALREAGIPVEIGSRNAETNSNWKLTTDGSIRGGHTFELVSPILCGEQGLEVLERVCWVLDAYNVKINSSCGIHVHFNASDFNLITWQNLILSYKHAETEIDKFMPASRRGNSNTYCRSLRGFSDEDIRSAESIESLQRLFGSRYMKVNLEAYSRHRTVEFRQHSGTINFTKIENWIRFLGRMIIFASTSSLPAGSRLEDFPFLEEKQKLYYKLRTKKLME</sequence>
<organism evidence="1 2">
    <name type="scientific">Bacteroides fragilis str. 2-F-2 #4</name>
    <dbReference type="NCBI Taxonomy" id="1339280"/>
    <lineage>
        <taxon>Bacteria</taxon>
        <taxon>Pseudomonadati</taxon>
        <taxon>Bacteroidota</taxon>
        <taxon>Bacteroidia</taxon>
        <taxon>Bacteroidales</taxon>
        <taxon>Bacteroidaceae</taxon>
        <taxon>Bacteroides</taxon>
    </lineage>
</organism>
<dbReference type="InterPro" id="IPR022025">
    <property type="entry name" value="Amidoligase_2"/>
</dbReference>
<keyword evidence="1" id="KW-0436">Ligase</keyword>